<dbReference type="GO" id="GO:0015833">
    <property type="term" value="P:peptide transport"/>
    <property type="evidence" value="ECO:0007669"/>
    <property type="project" value="TreeGrafter"/>
</dbReference>
<evidence type="ECO:0000313" key="7">
    <source>
        <dbReference type="Proteomes" id="UP000600449"/>
    </source>
</evidence>
<dbReference type="PANTHER" id="PTHR30290">
    <property type="entry name" value="PERIPLASMIC BINDING COMPONENT OF ABC TRANSPORTER"/>
    <property type="match status" value="1"/>
</dbReference>
<dbReference type="SUPFAM" id="SSF53850">
    <property type="entry name" value="Periplasmic binding protein-like II"/>
    <property type="match status" value="1"/>
</dbReference>
<keyword evidence="3 4" id="KW-0732">Signal</keyword>
<comment type="caution">
    <text evidence="6">The sequence shown here is derived from an EMBL/GenBank/DDBJ whole genome shotgun (WGS) entry which is preliminary data.</text>
</comment>
<organism evidence="6 7">
    <name type="scientific">Salinarimonas ramus</name>
    <dbReference type="NCBI Taxonomy" id="690164"/>
    <lineage>
        <taxon>Bacteria</taxon>
        <taxon>Pseudomonadati</taxon>
        <taxon>Pseudomonadota</taxon>
        <taxon>Alphaproteobacteria</taxon>
        <taxon>Hyphomicrobiales</taxon>
        <taxon>Salinarimonadaceae</taxon>
        <taxon>Salinarimonas</taxon>
    </lineage>
</organism>
<dbReference type="EMBL" id="BMMF01000009">
    <property type="protein sequence ID" value="GGK41764.1"/>
    <property type="molecule type" value="Genomic_DNA"/>
</dbReference>
<evidence type="ECO:0000256" key="4">
    <source>
        <dbReference type="SAM" id="SignalP"/>
    </source>
</evidence>
<dbReference type="PIRSF" id="PIRSF002741">
    <property type="entry name" value="MppA"/>
    <property type="match status" value="1"/>
</dbReference>
<dbReference type="GO" id="GO:0030288">
    <property type="term" value="C:outer membrane-bounded periplasmic space"/>
    <property type="evidence" value="ECO:0007669"/>
    <property type="project" value="UniProtKB-ARBA"/>
</dbReference>
<feature type="chain" id="PRO_5037402193" evidence="4">
    <location>
        <begin position="22"/>
        <end position="502"/>
    </location>
</feature>
<dbReference type="Gene3D" id="3.10.105.10">
    <property type="entry name" value="Dipeptide-binding Protein, Domain 3"/>
    <property type="match status" value="1"/>
</dbReference>
<protein>
    <submittedName>
        <fullName evidence="6">ABC transporter substrate-binding protein</fullName>
    </submittedName>
</protein>
<proteinExistence type="inferred from homology"/>
<dbReference type="RefSeq" id="WP_373290598.1">
    <property type="nucleotide sequence ID" value="NZ_BMMF01000009.1"/>
</dbReference>
<accession>A0A917V603</accession>
<sequence>MVLAAALATATLGLAAGGASAQTTVRIGLAEDPDVLDPSLGRTYVGRIVFASLCDKLFDIDADLNVIPQLAVSHETSEDGLALTIRLREGVTFHDGTPMDAKAVKYSLDRHRSMEGSFRRGELSIVENVEVVDPLTVRLDLKSPFAPLLATLTDRSGMIVSPTAAEAAGDQFGNNPVCAGPFEFVERVQQDRIVLEKFDDYWNADAINVDRVEFRPIPDSTVRLANLQSGQLDLIERALATDIPTIEADPDLVLETTTELGYQGMTINVANGEGATGPLAESPLVRQALNLAIDREALNQVVFNGAFFPGNQWVNPQNSWYQDAYPVPARDVEQAKALIAEAGVETPIVVDFMVPNNPEVRQVAEVIQAMAAEAGFDMQIRVVEFATGLQEAEAGRFGAFMLAWSGRPDPDGNIYSFAHSTGPLNYGKFASEAVDTALTQARTATTQEGRMQAYSDVADVWLTEGSVLYLYHRAMLIAHTTAMQGYTPRPDGLVSLLGVTME</sequence>
<reference evidence="6 7" key="1">
    <citation type="journal article" date="2014" name="Int. J. Syst. Evol. Microbiol.">
        <title>Complete genome sequence of Corynebacterium casei LMG S-19264T (=DSM 44701T), isolated from a smear-ripened cheese.</title>
        <authorList>
            <consortium name="US DOE Joint Genome Institute (JGI-PGF)"/>
            <person name="Walter F."/>
            <person name="Albersmeier A."/>
            <person name="Kalinowski J."/>
            <person name="Ruckert C."/>
        </authorList>
    </citation>
    <scope>NUCLEOTIDE SEQUENCE [LARGE SCALE GENOMIC DNA]</scope>
    <source>
        <strain evidence="6 7">CGMCC 1.9161</strain>
    </source>
</reference>
<comment type="similarity">
    <text evidence="2">Belongs to the bacterial solute-binding protein 5 family.</text>
</comment>
<dbReference type="GO" id="GO:1904680">
    <property type="term" value="F:peptide transmembrane transporter activity"/>
    <property type="evidence" value="ECO:0007669"/>
    <property type="project" value="TreeGrafter"/>
</dbReference>
<feature type="signal peptide" evidence="4">
    <location>
        <begin position="1"/>
        <end position="21"/>
    </location>
</feature>
<feature type="domain" description="Solute-binding protein family 5" evidence="5">
    <location>
        <begin position="66"/>
        <end position="422"/>
    </location>
</feature>
<keyword evidence="7" id="KW-1185">Reference proteome</keyword>
<dbReference type="PANTHER" id="PTHR30290:SF38">
    <property type="entry name" value="D,D-DIPEPTIDE-BINDING PERIPLASMIC PROTEIN DDPA-RELATED"/>
    <property type="match status" value="1"/>
</dbReference>
<evidence type="ECO:0000313" key="6">
    <source>
        <dbReference type="EMBL" id="GGK41764.1"/>
    </source>
</evidence>
<comment type="subcellular location">
    <subcellularLocation>
        <location evidence="1">Periplasm</location>
    </subcellularLocation>
</comment>
<evidence type="ECO:0000259" key="5">
    <source>
        <dbReference type="Pfam" id="PF00496"/>
    </source>
</evidence>
<dbReference type="CDD" id="cd08511">
    <property type="entry name" value="PBP2_NikA_DppA_OppA_like_5"/>
    <property type="match status" value="1"/>
</dbReference>
<dbReference type="InterPro" id="IPR039424">
    <property type="entry name" value="SBP_5"/>
</dbReference>
<evidence type="ECO:0000256" key="3">
    <source>
        <dbReference type="ARBA" id="ARBA00022729"/>
    </source>
</evidence>
<gene>
    <name evidence="6" type="ORF">GCM10011322_31140</name>
</gene>
<dbReference type="Proteomes" id="UP000600449">
    <property type="component" value="Unassembled WGS sequence"/>
</dbReference>
<dbReference type="GO" id="GO:0043190">
    <property type="term" value="C:ATP-binding cassette (ABC) transporter complex"/>
    <property type="evidence" value="ECO:0007669"/>
    <property type="project" value="InterPro"/>
</dbReference>
<dbReference type="Gene3D" id="3.40.190.10">
    <property type="entry name" value="Periplasmic binding protein-like II"/>
    <property type="match status" value="1"/>
</dbReference>
<dbReference type="Pfam" id="PF00496">
    <property type="entry name" value="SBP_bac_5"/>
    <property type="match status" value="1"/>
</dbReference>
<dbReference type="InterPro" id="IPR030678">
    <property type="entry name" value="Peptide/Ni-bd"/>
</dbReference>
<name>A0A917V603_9HYPH</name>
<evidence type="ECO:0000256" key="2">
    <source>
        <dbReference type="ARBA" id="ARBA00005695"/>
    </source>
</evidence>
<evidence type="ECO:0000256" key="1">
    <source>
        <dbReference type="ARBA" id="ARBA00004418"/>
    </source>
</evidence>
<dbReference type="InterPro" id="IPR000914">
    <property type="entry name" value="SBP_5_dom"/>
</dbReference>
<dbReference type="Gene3D" id="3.90.76.10">
    <property type="entry name" value="Dipeptide-binding Protein, Domain 1"/>
    <property type="match status" value="1"/>
</dbReference>
<dbReference type="AlphaFoldDB" id="A0A917V603"/>